<evidence type="ECO:0000256" key="1">
    <source>
        <dbReference type="SAM" id="MobiDB-lite"/>
    </source>
</evidence>
<feature type="region of interest" description="Disordered" evidence="1">
    <location>
        <begin position="210"/>
        <end position="229"/>
    </location>
</feature>
<reference evidence="2" key="1">
    <citation type="submission" date="2019-03" db="EMBL/GenBank/DDBJ databases">
        <title>Long read genome sequence of the mycoparasitic Pythium oligandrum ATCC 38472 isolated from sugarbeet rhizosphere.</title>
        <authorList>
            <person name="Gaulin E."/>
        </authorList>
    </citation>
    <scope>NUCLEOTIDE SEQUENCE</scope>
    <source>
        <strain evidence="2">ATCC 38472_TT</strain>
    </source>
</reference>
<keyword evidence="3" id="KW-1185">Reference proteome</keyword>
<dbReference type="Proteomes" id="UP000794436">
    <property type="component" value="Unassembled WGS sequence"/>
</dbReference>
<protein>
    <submittedName>
        <fullName evidence="2">Uncharacterized protein</fullName>
    </submittedName>
</protein>
<dbReference type="AlphaFoldDB" id="A0A8K1CJF6"/>
<evidence type="ECO:0000313" key="2">
    <source>
        <dbReference type="EMBL" id="TMW64731.1"/>
    </source>
</evidence>
<evidence type="ECO:0000313" key="3">
    <source>
        <dbReference type="Proteomes" id="UP000794436"/>
    </source>
</evidence>
<sequence length="270" mass="30613">MDRQAFLDAQLWLRRLDPEEFEWPSLEIASTRTVHRILPRAYRSEGENSVLTTEGICWGSFEVDGKFCFFRVDNDNEDQTQMQVELLYAYLEQSASEKVVLVRFELEATLAQSGAESTQCVSSRWQSWDHYLQQTETTFTQIGERTRVCSPQAGQNAPSSHADAIQLAAEAFNQSFLGADASRSSKIALDKATQALRSYESLAFSQLFPPQRSFNPAKKRRTKSTDQISPADAENMWNFLLESRRALLRQELTVACLPHKKGSVTTRPSS</sequence>
<comment type="caution">
    <text evidence="2">The sequence shown here is derived from an EMBL/GenBank/DDBJ whole genome shotgun (WGS) entry which is preliminary data.</text>
</comment>
<gene>
    <name evidence="2" type="ORF">Poli38472_011611</name>
</gene>
<proteinExistence type="predicted"/>
<name>A0A8K1CJF6_PYTOL</name>
<dbReference type="EMBL" id="SPLM01000039">
    <property type="protein sequence ID" value="TMW64731.1"/>
    <property type="molecule type" value="Genomic_DNA"/>
</dbReference>
<organism evidence="2 3">
    <name type="scientific">Pythium oligandrum</name>
    <name type="common">Mycoparasitic fungus</name>
    <dbReference type="NCBI Taxonomy" id="41045"/>
    <lineage>
        <taxon>Eukaryota</taxon>
        <taxon>Sar</taxon>
        <taxon>Stramenopiles</taxon>
        <taxon>Oomycota</taxon>
        <taxon>Peronosporomycetes</taxon>
        <taxon>Pythiales</taxon>
        <taxon>Pythiaceae</taxon>
        <taxon>Pythium</taxon>
    </lineage>
</organism>
<accession>A0A8K1CJF6</accession>